<dbReference type="Pfam" id="PF08239">
    <property type="entry name" value="SH3_3"/>
    <property type="match status" value="1"/>
</dbReference>
<dbReference type="EMBL" id="JBBLZC010000002">
    <property type="protein sequence ID" value="MEK0082244.1"/>
    <property type="molecule type" value="Genomic_DNA"/>
</dbReference>
<keyword evidence="1" id="KW-0677">Repeat</keyword>
<feature type="repeat" description="TPR" evidence="3">
    <location>
        <begin position="102"/>
        <end position="135"/>
    </location>
</feature>
<organism evidence="7 8">
    <name type="scientific">Benzoatithermus flavus</name>
    <dbReference type="NCBI Taxonomy" id="3108223"/>
    <lineage>
        <taxon>Bacteria</taxon>
        <taxon>Pseudomonadati</taxon>
        <taxon>Pseudomonadota</taxon>
        <taxon>Alphaproteobacteria</taxon>
        <taxon>Geminicoccales</taxon>
        <taxon>Geminicoccaceae</taxon>
        <taxon>Benzoatithermus</taxon>
    </lineage>
</organism>
<evidence type="ECO:0000313" key="8">
    <source>
        <dbReference type="Proteomes" id="UP001375743"/>
    </source>
</evidence>
<dbReference type="RefSeq" id="WP_418158092.1">
    <property type="nucleotide sequence ID" value="NZ_JBBLZC010000002.1"/>
</dbReference>
<dbReference type="Pfam" id="PF13432">
    <property type="entry name" value="TPR_16"/>
    <property type="match status" value="1"/>
</dbReference>
<feature type="compositionally biased region" description="Low complexity" evidence="4">
    <location>
        <begin position="211"/>
        <end position="237"/>
    </location>
</feature>
<comment type="caution">
    <text evidence="7">The sequence shown here is derived from an EMBL/GenBank/DDBJ whole genome shotgun (WGS) entry which is preliminary data.</text>
</comment>
<dbReference type="PANTHER" id="PTHR22904">
    <property type="entry name" value="TPR REPEAT CONTAINING PROTEIN"/>
    <property type="match status" value="1"/>
</dbReference>
<dbReference type="Gene3D" id="1.25.40.10">
    <property type="entry name" value="Tetratricopeptide repeat domain"/>
    <property type="match status" value="2"/>
</dbReference>
<accession>A0ABU8XPF5</accession>
<sequence>MRRLITVIGLAALLAGGEAAADSLGDVRTGNAAFGDGRYEAAVDAYTRAILAGDLDPEALAVTFNNRGVAYSELGDYDRAIQDYTKTLELKPGDRTAIKNLRIAHIRRAAASTNLGDQDAALADYAKAIELDPQHPLAYMRRGQLLLDRGDVKAALDDLHRAQVLDPGNKDIAALLNDAKQAAAATEESTRPASPATAANRPEPPSDKALVEAAPPAAASAAEPAPARPEAPSAVEPTAGPRTPAAVAEGEDAAGKPYRVLADVNLREGPGNEFPRSGSLARGTTVRVVGQNKGWLQIRLKNGGAGFVYKKWLEPVDGGNAPQ</sequence>
<dbReference type="SMART" id="SM00287">
    <property type="entry name" value="SH3b"/>
    <property type="match status" value="1"/>
</dbReference>
<dbReference type="SUPFAM" id="SSF48452">
    <property type="entry name" value="TPR-like"/>
    <property type="match status" value="1"/>
</dbReference>
<feature type="repeat" description="TPR" evidence="3">
    <location>
        <begin position="136"/>
        <end position="169"/>
    </location>
</feature>
<keyword evidence="2 3" id="KW-0802">TPR repeat</keyword>
<evidence type="ECO:0000256" key="1">
    <source>
        <dbReference type="ARBA" id="ARBA00022737"/>
    </source>
</evidence>
<dbReference type="InterPro" id="IPR011990">
    <property type="entry name" value="TPR-like_helical_dom_sf"/>
</dbReference>
<dbReference type="InterPro" id="IPR003646">
    <property type="entry name" value="SH3-like_bac-type"/>
</dbReference>
<dbReference type="PROSITE" id="PS51781">
    <property type="entry name" value="SH3B"/>
    <property type="match status" value="1"/>
</dbReference>
<feature type="repeat" description="TPR" evidence="3">
    <location>
        <begin position="61"/>
        <end position="94"/>
    </location>
</feature>
<protein>
    <submittedName>
        <fullName evidence="7">Tetratricopeptide repeat protein</fullName>
    </submittedName>
</protein>
<keyword evidence="8" id="KW-1185">Reference proteome</keyword>
<evidence type="ECO:0000259" key="6">
    <source>
        <dbReference type="PROSITE" id="PS51781"/>
    </source>
</evidence>
<feature type="region of interest" description="Disordered" evidence="4">
    <location>
        <begin position="183"/>
        <end position="254"/>
    </location>
</feature>
<dbReference type="Gene3D" id="2.30.30.40">
    <property type="entry name" value="SH3 Domains"/>
    <property type="match status" value="1"/>
</dbReference>
<dbReference type="PROSITE" id="PS50005">
    <property type="entry name" value="TPR"/>
    <property type="match status" value="3"/>
</dbReference>
<dbReference type="Proteomes" id="UP001375743">
    <property type="component" value="Unassembled WGS sequence"/>
</dbReference>
<proteinExistence type="predicted"/>
<evidence type="ECO:0000256" key="2">
    <source>
        <dbReference type="ARBA" id="ARBA00022803"/>
    </source>
</evidence>
<evidence type="ECO:0000313" key="7">
    <source>
        <dbReference type="EMBL" id="MEK0082244.1"/>
    </source>
</evidence>
<gene>
    <name evidence="7" type="ORF">U1T56_03700</name>
</gene>
<dbReference type="PROSITE" id="PS50293">
    <property type="entry name" value="TPR_REGION"/>
    <property type="match status" value="1"/>
</dbReference>
<feature type="domain" description="SH3b" evidence="6">
    <location>
        <begin position="253"/>
        <end position="317"/>
    </location>
</feature>
<dbReference type="SMART" id="SM00028">
    <property type="entry name" value="TPR"/>
    <property type="match status" value="4"/>
</dbReference>
<dbReference type="InterPro" id="IPR019734">
    <property type="entry name" value="TPR_rpt"/>
</dbReference>
<dbReference type="Pfam" id="PF00515">
    <property type="entry name" value="TPR_1"/>
    <property type="match status" value="1"/>
</dbReference>
<evidence type="ECO:0000256" key="3">
    <source>
        <dbReference type="PROSITE-ProRule" id="PRU00339"/>
    </source>
</evidence>
<evidence type="ECO:0000256" key="5">
    <source>
        <dbReference type="SAM" id="SignalP"/>
    </source>
</evidence>
<feature type="signal peptide" evidence="5">
    <location>
        <begin position="1"/>
        <end position="21"/>
    </location>
</feature>
<dbReference type="PANTHER" id="PTHR22904:SF523">
    <property type="entry name" value="STRESS-INDUCED-PHOSPHOPROTEIN 1"/>
    <property type="match status" value="1"/>
</dbReference>
<name>A0ABU8XPF5_9PROT</name>
<keyword evidence="5" id="KW-0732">Signal</keyword>
<evidence type="ECO:0000256" key="4">
    <source>
        <dbReference type="SAM" id="MobiDB-lite"/>
    </source>
</evidence>
<reference evidence="7 8" key="1">
    <citation type="submission" date="2024-01" db="EMBL/GenBank/DDBJ databases">
        <title>Multi-omics insights into the function and evolution of sodium benzoate biodegradation pathways in Benzoatithermus flavus gen. nov., sp. nov. from hot spring.</title>
        <authorList>
            <person name="Hu C.-J."/>
            <person name="Li W.-J."/>
        </authorList>
    </citation>
    <scope>NUCLEOTIDE SEQUENCE [LARGE SCALE GENOMIC DNA]</scope>
    <source>
        <strain evidence="7 8">SYSU G07066</strain>
    </source>
</reference>
<feature type="chain" id="PRO_5045963073" evidence="5">
    <location>
        <begin position="22"/>
        <end position="323"/>
    </location>
</feature>